<dbReference type="InterPro" id="IPR010310">
    <property type="entry name" value="T7SS_ESAT-6-like"/>
</dbReference>
<accession>A0A1Q8VP92</accession>
<dbReference type="EMBL" id="MSKM01000080">
    <property type="protein sequence ID" value="OLO49914.1"/>
    <property type="molecule type" value="Genomic_DNA"/>
</dbReference>
<feature type="compositionally biased region" description="Polar residues" evidence="2">
    <location>
        <begin position="41"/>
        <end position="50"/>
    </location>
</feature>
<organism evidence="3 4">
    <name type="scientific">Actinomyces oris</name>
    <dbReference type="NCBI Taxonomy" id="544580"/>
    <lineage>
        <taxon>Bacteria</taxon>
        <taxon>Bacillati</taxon>
        <taxon>Actinomycetota</taxon>
        <taxon>Actinomycetes</taxon>
        <taxon>Actinomycetales</taxon>
        <taxon>Actinomycetaceae</taxon>
        <taxon>Actinomyces</taxon>
    </lineage>
</organism>
<protein>
    <recommendedName>
        <fullName evidence="1">ESAT-6-like protein</fullName>
    </recommendedName>
</protein>
<dbReference type="Pfam" id="PF06013">
    <property type="entry name" value="WXG100"/>
    <property type="match status" value="1"/>
</dbReference>
<proteinExistence type="inferred from homology"/>
<sequence>MTSNEDLLVRHSGLQTLAAEMHRRSSESSSDLDSMDAELRPTQSGWSGEAQQQYTIAMAQCRDAISRQQMLTQQLGTHVSTSQGDYQSCDQKSATCFT</sequence>
<dbReference type="RefSeq" id="WP_070659106.1">
    <property type="nucleotide sequence ID" value="NZ_MSKN01000007.1"/>
</dbReference>
<dbReference type="SUPFAM" id="SSF140453">
    <property type="entry name" value="EsxAB dimer-like"/>
    <property type="match status" value="1"/>
</dbReference>
<evidence type="ECO:0000256" key="1">
    <source>
        <dbReference type="RuleBase" id="RU362001"/>
    </source>
</evidence>
<evidence type="ECO:0000256" key="2">
    <source>
        <dbReference type="SAM" id="MobiDB-lite"/>
    </source>
</evidence>
<comment type="similarity">
    <text evidence="1">Belongs to the WXG100 family.</text>
</comment>
<dbReference type="Proteomes" id="UP000185772">
    <property type="component" value="Unassembled WGS sequence"/>
</dbReference>
<dbReference type="AlphaFoldDB" id="A0A1Q8VP92"/>
<reference evidence="3 4" key="1">
    <citation type="submission" date="2016-12" db="EMBL/GenBank/DDBJ databases">
        <title>Genomic comparison of strains in the 'Actinomyces naeslundii' group.</title>
        <authorList>
            <person name="Mughal S.R."/>
            <person name="Do T."/>
            <person name="Gilbert S.C."/>
            <person name="Witherden E.A."/>
            <person name="Didelot X."/>
            <person name="Beighton D."/>
        </authorList>
    </citation>
    <scope>NUCLEOTIDE SEQUENCE [LARGE SCALE GENOMIC DNA]</scope>
    <source>
        <strain evidence="3 4">MMRCO6-1</strain>
    </source>
</reference>
<feature type="region of interest" description="Disordered" evidence="2">
    <location>
        <begin position="77"/>
        <end position="98"/>
    </location>
</feature>
<evidence type="ECO:0000313" key="3">
    <source>
        <dbReference type="EMBL" id="OLO49914.1"/>
    </source>
</evidence>
<dbReference type="NCBIfam" id="TIGR03930">
    <property type="entry name" value="WXG100_ESAT6"/>
    <property type="match status" value="1"/>
</dbReference>
<gene>
    <name evidence="3" type="ORF">BKH27_13870</name>
</gene>
<dbReference type="InterPro" id="IPR036689">
    <property type="entry name" value="ESAT-6-like_sf"/>
</dbReference>
<comment type="caution">
    <text evidence="3">The sequence shown here is derived from an EMBL/GenBank/DDBJ whole genome shotgun (WGS) entry which is preliminary data.</text>
</comment>
<evidence type="ECO:0000313" key="4">
    <source>
        <dbReference type="Proteomes" id="UP000185772"/>
    </source>
</evidence>
<feature type="region of interest" description="Disordered" evidence="2">
    <location>
        <begin position="18"/>
        <end position="50"/>
    </location>
</feature>
<name>A0A1Q8VP92_9ACTO</name>
<dbReference type="Gene3D" id="1.10.287.1060">
    <property type="entry name" value="ESAT-6-like"/>
    <property type="match status" value="1"/>
</dbReference>